<proteinExistence type="predicted"/>
<dbReference type="EMBL" id="HACG01007446">
    <property type="protein sequence ID" value="CEK54311.1"/>
    <property type="molecule type" value="Transcribed_RNA"/>
</dbReference>
<dbReference type="AlphaFoldDB" id="A0A0B6YEV6"/>
<name>A0A0B6YEV6_9EUPU</name>
<reference evidence="1" key="1">
    <citation type="submission" date="2014-12" db="EMBL/GenBank/DDBJ databases">
        <title>Insight into the proteome of Arion vulgaris.</title>
        <authorList>
            <person name="Aradska J."/>
            <person name="Bulat T."/>
            <person name="Smidak R."/>
            <person name="Sarate P."/>
            <person name="Gangsoo J."/>
            <person name="Sialana F."/>
            <person name="Bilban M."/>
            <person name="Lubec G."/>
        </authorList>
    </citation>
    <scope>NUCLEOTIDE SEQUENCE</scope>
    <source>
        <tissue evidence="1">Skin</tissue>
    </source>
</reference>
<organism evidence="1">
    <name type="scientific">Arion vulgaris</name>
    <dbReference type="NCBI Taxonomy" id="1028688"/>
    <lineage>
        <taxon>Eukaryota</taxon>
        <taxon>Metazoa</taxon>
        <taxon>Spiralia</taxon>
        <taxon>Lophotrochozoa</taxon>
        <taxon>Mollusca</taxon>
        <taxon>Gastropoda</taxon>
        <taxon>Heterobranchia</taxon>
        <taxon>Euthyneura</taxon>
        <taxon>Panpulmonata</taxon>
        <taxon>Eupulmonata</taxon>
        <taxon>Stylommatophora</taxon>
        <taxon>Helicina</taxon>
        <taxon>Arionoidea</taxon>
        <taxon>Arionidae</taxon>
        <taxon>Arion</taxon>
    </lineage>
</organism>
<gene>
    <name evidence="1" type="primary">ORF22484</name>
</gene>
<accession>A0A0B6YEV6</accession>
<sequence length="60" mass="6671">DYSQLCFPVVVPHLASLRNGFPACGVYIKAFLKHFASVFEVHFFCPPTSSLPTNQLFAPI</sequence>
<feature type="non-terminal residue" evidence="1">
    <location>
        <position position="1"/>
    </location>
</feature>
<protein>
    <submittedName>
        <fullName evidence="1">Uncharacterized protein</fullName>
    </submittedName>
</protein>
<evidence type="ECO:0000313" key="1">
    <source>
        <dbReference type="EMBL" id="CEK54311.1"/>
    </source>
</evidence>